<organism evidence="1 2">
    <name type="scientific">Cichorium intybus</name>
    <name type="common">Chicory</name>
    <dbReference type="NCBI Taxonomy" id="13427"/>
    <lineage>
        <taxon>Eukaryota</taxon>
        <taxon>Viridiplantae</taxon>
        <taxon>Streptophyta</taxon>
        <taxon>Embryophyta</taxon>
        <taxon>Tracheophyta</taxon>
        <taxon>Spermatophyta</taxon>
        <taxon>Magnoliopsida</taxon>
        <taxon>eudicotyledons</taxon>
        <taxon>Gunneridae</taxon>
        <taxon>Pentapetalae</taxon>
        <taxon>asterids</taxon>
        <taxon>campanulids</taxon>
        <taxon>Asterales</taxon>
        <taxon>Asteraceae</taxon>
        <taxon>Cichorioideae</taxon>
        <taxon>Cichorieae</taxon>
        <taxon>Cichoriinae</taxon>
        <taxon>Cichorium</taxon>
    </lineage>
</organism>
<evidence type="ECO:0000313" key="1">
    <source>
        <dbReference type="EMBL" id="KAI3781942.1"/>
    </source>
</evidence>
<gene>
    <name evidence="1" type="ORF">L2E82_11970</name>
</gene>
<dbReference type="Proteomes" id="UP001055811">
    <property type="component" value="Linkage Group LG02"/>
</dbReference>
<dbReference type="EMBL" id="CM042010">
    <property type="protein sequence ID" value="KAI3781942.1"/>
    <property type="molecule type" value="Genomic_DNA"/>
</dbReference>
<reference evidence="1 2" key="2">
    <citation type="journal article" date="2022" name="Mol. Ecol. Resour.">
        <title>The genomes of chicory, endive, great burdock and yacon provide insights into Asteraceae paleo-polyploidization history and plant inulin production.</title>
        <authorList>
            <person name="Fan W."/>
            <person name="Wang S."/>
            <person name="Wang H."/>
            <person name="Wang A."/>
            <person name="Jiang F."/>
            <person name="Liu H."/>
            <person name="Zhao H."/>
            <person name="Xu D."/>
            <person name="Zhang Y."/>
        </authorList>
    </citation>
    <scope>NUCLEOTIDE SEQUENCE [LARGE SCALE GENOMIC DNA]</scope>
    <source>
        <strain evidence="2">cv. Punajuju</strain>
        <tissue evidence="1">Leaves</tissue>
    </source>
</reference>
<protein>
    <submittedName>
        <fullName evidence="1">Uncharacterized protein</fullName>
    </submittedName>
</protein>
<accession>A0ACB9GEP1</accession>
<evidence type="ECO:0000313" key="2">
    <source>
        <dbReference type="Proteomes" id="UP001055811"/>
    </source>
</evidence>
<proteinExistence type="predicted"/>
<name>A0ACB9GEP1_CICIN</name>
<sequence>MFQELGEGIFVRELKELYDWIPDLLDEGNDSRSHISDLSDGDRDIDNESEEEEYIPDTFQGEPHSSNSLVP</sequence>
<comment type="caution">
    <text evidence="1">The sequence shown here is derived from an EMBL/GenBank/DDBJ whole genome shotgun (WGS) entry which is preliminary data.</text>
</comment>
<reference evidence="2" key="1">
    <citation type="journal article" date="2022" name="Mol. Ecol. Resour.">
        <title>The genomes of chicory, endive, great burdock and yacon provide insights into Asteraceae palaeo-polyploidization history and plant inulin production.</title>
        <authorList>
            <person name="Fan W."/>
            <person name="Wang S."/>
            <person name="Wang H."/>
            <person name="Wang A."/>
            <person name="Jiang F."/>
            <person name="Liu H."/>
            <person name="Zhao H."/>
            <person name="Xu D."/>
            <person name="Zhang Y."/>
        </authorList>
    </citation>
    <scope>NUCLEOTIDE SEQUENCE [LARGE SCALE GENOMIC DNA]</scope>
    <source>
        <strain evidence="2">cv. Punajuju</strain>
    </source>
</reference>
<keyword evidence="2" id="KW-1185">Reference proteome</keyword>